<dbReference type="SUPFAM" id="SSF50182">
    <property type="entry name" value="Sm-like ribonucleoproteins"/>
    <property type="match status" value="1"/>
</dbReference>
<dbReference type="Proteomes" id="UP001596174">
    <property type="component" value="Unassembled WGS sequence"/>
</dbReference>
<comment type="subcellular location">
    <subcellularLocation>
        <location evidence="1">Membrane</location>
    </subcellularLocation>
</comment>
<gene>
    <name evidence="7" type="ORF">ACFP3V_04580</name>
</gene>
<accession>A0ABW1FVI3</accession>
<dbReference type="PANTHER" id="PTHR30566:SF25">
    <property type="entry name" value="INNER MEMBRANE PROTEIN"/>
    <property type="match status" value="1"/>
</dbReference>
<dbReference type="Gene3D" id="2.30.30.60">
    <property type="match status" value="1"/>
</dbReference>
<feature type="transmembrane region" description="Helical" evidence="5">
    <location>
        <begin position="12"/>
        <end position="29"/>
    </location>
</feature>
<dbReference type="InterPro" id="IPR010920">
    <property type="entry name" value="LSM_dom_sf"/>
</dbReference>
<dbReference type="EMBL" id="JBHSQJ010000013">
    <property type="protein sequence ID" value="MFC5906495.1"/>
    <property type="molecule type" value="Genomic_DNA"/>
</dbReference>
<evidence type="ECO:0000313" key="8">
    <source>
        <dbReference type="Proteomes" id="UP001596174"/>
    </source>
</evidence>
<evidence type="ECO:0000256" key="1">
    <source>
        <dbReference type="ARBA" id="ARBA00004370"/>
    </source>
</evidence>
<dbReference type="InterPro" id="IPR006685">
    <property type="entry name" value="MscS_channel_2nd"/>
</dbReference>
<dbReference type="PANTHER" id="PTHR30566">
    <property type="entry name" value="YNAI-RELATED MECHANOSENSITIVE ION CHANNEL"/>
    <property type="match status" value="1"/>
</dbReference>
<feature type="domain" description="Mechanosensitive ion channel MscS" evidence="6">
    <location>
        <begin position="136"/>
        <end position="202"/>
    </location>
</feature>
<evidence type="ECO:0000256" key="4">
    <source>
        <dbReference type="ARBA" id="ARBA00023136"/>
    </source>
</evidence>
<sequence length="307" mass="33646">MTLWLRKLLRPTVSLLVVGAALAAIPWIHPGRWEGPVRHALVLALLAAAAWWLSRALRLFLDLSFQQYATDRRDPARVRRVRTQTALLGRILTAAVCVVAVGAALLTFREVRLVGTSLLASAGIAAAVAGVAAQSTLGNLFAGVQVAFADMARIGDQVVIDGEWGTVEEITLTYVVVATWDQRRLVMPVSYLTTRPFENWTRHDPRLTGTVLLHLSHRTPVPALRAEFERLLKETPLWDGLGSALQVVETTPTTIVVRALMTARDAGQAFDLRCWIREELLAYLAREHPEALPQLPQAPGSPAMGPV</sequence>
<dbReference type="InterPro" id="IPR023408">
    <property type="entry name" value="MscS_beta-dom_sf"/>
</dbReference>
<evidence type="ECO:0000256" key="5">
    <source>
        <dbReference type="SAM" id="Phobius"/>
    </source>
</evidence>
<keyword evidence="4 5" id="KW-0472">Membrane</keyword>
<evidence type="ECO:0000256" key="3">
    <source>
        <dbReference type="ARBA" id="ARBA00022989"/>
    </source>
</evidence>
<comment type="caution">
    <text evidence="7">The sequence shown here is derived from an EMBL/GenBank/DDBJ whole genome shotgun (WGS) entry which is preliminary data.</text>
</comment>
<evidence type="ECO:0000256" key="2">
    <source>
        <dbReference type="ARBA" id="ARBA00022692"/>
    </source>
</evidence>
<feature type="transmembrane region" description="Helical" evidence="5">
    <location>
        <begin position="87"/>
        <end position="108"/>
    </location>
</feature>
<keyword evidence="3 5" id="KW-1133">Transmembrane helix</keyword>
<dbReference type="RefSeq" id="WP_380579963.1">
    <property type="nucleotide sequence ID" value="NZ_JBHSQJ010000013.1"/>
</dbReference>
<dbReference type="Pfam" id="PF00924">
    <property type="entry name" value="MS_channel_2nd"/>
    <property type="match status" value="1"/>
</dbReference>
<feature type="transmembrane region" description="Helical" evidence="5">
    <location>
        <begin position="35"/>
        <end position="53"/>
    </location>
</feature>
<proteinExistence type="predicted"/>
<keyword evidence="8" id="KW-1185">Reference proteome</keyword>
<reference evidence="8" key="1">
    <citation type="journal article" date="2019" name="Int. J. Syst. Evol. Microbiol.">
        <title>The Global Catalogue of Microorganisms (GCM) 10K type strain sequencing project: providing services to taxonomists for standard genome sequencing and annotation.</title>
        <authorList>
            <consortium name="The Broad Institute Genomics Platform"/>
            <consortium name="The Broad Institute Genome Sequencing Center for Infectious Disease"/>
            <person name="Wu L."/>
            <person name="Ma J."/>
        </authorList>
    </citation>
    <scope>NUCLEOTIDE SEQUENCE [LARGE SCALE GENOMIC DNA]</scope>
    <source>
        <strain evidence="8">JCM 4816</strain>
    </source>
</reference>
<protein>
    <submittedName>
        <fullName evidence="7">Mechanosensitive ion channel family protein</fullName>
    </submittedName>
</protein>
<organism evidence="7 8">
    <name type="scientific">Streptacidiphilus monticola</name>
    <dbReference type="NCBI Taxonomy" id="2161674"/>
    <lineage>
        <taxon>Bacteria</taxon>
        <taxon>Bacillati</taxon>
        <taxon>Actinomycetota</taxon>
        <taxon>Actinomycetes</taxon>
        <taxon>Kitasatosporales</taxon>
        <taxon>Streptomycetaceae</taxon>
        <taxon>Streptacidiphilus</taxon>
    </lineage>
</organism>
<evidence type="ECO:0000259" key="6">
    <source>
        <dbReference type="Pfam" id="PF00924"/>
    </source>
</evidence>
<dbReference type="Gene3D" id="1.10.287.1260">
    <property type="match status" value="1"/>
</dbReference>
<evidence type="ECO:0000313" key="7">
    <source>
        <dbReference type="EMBL" id="MFC5906495.1"/>
    </source>
</evidence>
<keyword evidence="2 5" id="KW-0812">Transmembrane</keyword>
<name>A0ABW1FVI3_9ACTN</name>